<dbReference type="InterPro" id="IPR023431">
    <property type="entry name" value="PSII_PsbX_type_1_subfam"/>
</dbReference>
<keyword evidence="1 6" id="KW-0602">Photosynthesis</keyword>
<keyword evidence="5 6" id="KW-0604">Photosystem II</keyword>
<feature type="transmembrane region" description="Helical" evidence="6">
    <location>
        <begin position="6"/>
        <end position="30"/>
    </location>
</feature>
<dbReference type="InterPro" id="IPR009518">
    <property type="entry name" value="PSII_PsbX"/>
</dbReference>
<accession>A0A524RQR8</accession>
<evidence type="ECO:0000256" key="1">
    <source>
        <dbReference type="ARBA" id="ARBA00022531"/>
    </source>
</evidence>
<gene>
    <name evidence="6" type="primary">psbX</name>
    <name evidence="7" type="ORF">ERJ67_01095</name>
</gene>
<dbReference type="EMBL" id="SRMO01000026">
    <property type="protein sequence ID" value="TGG96162.1"/>
    <property type="molecule type" value="Genomic_DNA"/>
</dbReference>
<evidence type="ECO:0000256" key="2">
    <source>
        <dbReference type="ARBA" id="ARBA00022692"/>
    </source>
</evidence>
<protein>
    <recommendedName>
        <fullName evidence="6">Photosystem II reaction center protein X</fullName>
    </recommendedName>
</protein>
<keyword evidence="6" id="KW-0793">Thylakoid</keyword>
<evidence type="ECO:0000256" key="3">
    <source>
        <dbReference type="ARBA" id="ARBA00022989"/>
    </source>
</evidence>
<name>A0A524RQR8_9CHRO</name>
<comment type="subunit">
    <text evidence="6">PSII is composed of 1 copy each of membrane proteins PsbA, PsbB, PsbC, PsbD, PsbE, PsbF, PsbH, PsbI, PsbJ, PsbK, PsbL, PsbM, PsbT, PsbX, PsbY, PsbZ, Psb30/Ycf12, peripheral proteins PsbO, CyanoQ (PsbQ), PsbU, PsbV and a large number of cofactors. It forms dimeric complexes.</text>
</comment>
<dbReference type="HAMAP" id="MF_01386">
    <property type="entry name" value="PSII_PsbX_1"/>
    <property type="match status" value="1"/>
</dbReference>
<keyword evidence="2 6" id="KW-0812">Transmembrane</keyword>
<dbReference type="Gene3D" id="1.20.5.510">
    <property type="entry name" value="Single helix bin"/>
    <property type="match status" value="1"/>
</dbReference>
<dbReference type="GO" id="GO:0015979">
    <property type="term" value="P:photosynthesis"/>
    <property type="evidence" value="ECO:0007669"/>
    <property type="project" value="UniProtKB-UniRule"/>
</dbReference>
<comment type="function">
    <text evidence="6">Involved in the binding and/or turnover of quinones at the Q(B) site of photosystem II (PSII). PSII is a light-driven water plastoquinone oxidoreductase, using light energy to abstract electrons from H(2)O, generating a proton gradient subsequently used for ATP formation.</text>
</comment>
<comment type="caution">
    <text evidence="7">The sequence shown here is derived from an EMBL/GenBank/DDBJ whole genome shotgun (WGS) entry which is preliminary data.</text>
</comment>
<comment type="similarity">
    <text evidence="6">Belongs to the PsbX family. Type 1 subfamily.</text>
</comment>
<evidence type="ECO:0000256" key="6">
    <source>
        <dbReference type="HAMAP-Rule" id="MF_01386"/>
    </source>
</evidence>
<dbReference type="AlphaFoldDB" id="A0A524RQR8"/>
<evidence type="ECO:0000313" key="7">
    <source>
        <dbReference type="EMBL" id="TGG96162.1"/>
    </source>
</evidence>
<dbReference type="GO" id="GO:0009523">
    <property type="term" value="C:photosystem II"/>
    <property type="evidence" value="ECO:0007669"/>
    <property type="project" value="UniProtKB-KW"/>
</dbReference>
<reference evidence="7 8" key="1">
    <citation type="journal article" date="2019" name="mSystems">
        <title>Life at home and on the roam: Genomic adaptions reflect the dual lifestyle of an intracellular, facultative symbiont.</title>
        <authorList>
            <person name="Burgsdorf I."/>
        </authorList>
    </citation>
    <scope>NUCLEOTIDE SEQUENCE [LARGE SCALE GENOMIC DNA]</scope>
    <source>
        <strain evidence="7">277cV</strain>
    </source>
</reference>
<evidence type="ECO:0000313" key="8">
    <source>
        <dbReference type="Proteomes" id="UP000317990"/>
    </source>
</evidence>
<evidence type="ECO:0000256" key="5">
    <source>
        <dbReference type="ARBA" id="ARBA00023276"/>
    </source>
</evidence>
<keyword evidence="4 6" id="KW-0472">Membrane</keyword>
<sequence>MTPSLSAFLSSLVAGAVIVVVPITIALILVSQTDRVTRN</sequence>
<dbReference type="GO" id="GO:0031676">
    <property type="term" value="C:plasma membrane-derived thylakoid membrane"/>
    <property type="evidence" value="ECO:0007669"/>
    <property type="project" value="UniProtKB-SubCell"/>
</dbReference>
<keyword evidence="3 6" id="KW-1133">Transmembrane helix</keyword>
<organism evidence="7 8">
    <name type="scientific">Aphanocapsa feldmannii 277cV</name>
    <dbReference type="NCBI Taxonomy" id="2507553"/>
    <lineage>
        <taxon>Bacteria</taxon>
        <taxon>Bacillati</taxon>
        <taxon>Cyanobacteriota</taxon>
        <taxon>Cyanophyceae</taxon>
        <taxon>Oscillatoriophycideae</taxon>
        <taxon>Chroococcales</taxon>
        <taxon>Microcystaceae</taxon>
        <taxon>Aphanocapsa</taxon>
    </lineage>
</organism>
<dbReference type="Proteomes" id="UP000317990">
    <property type="component" value="Unassembled WGS sequence"/>
</dbReference>
<comment type="subcellular location">
    <subcellularLocation>
        <location evidence="6">Cellular thylakoid membrane</location>
        <topology evidence="6">Single-pass membrane protein</topology>
    </subcellularLocation>
</comment>
<proteinExistence type="inferred from homology"/>
<dbReference type="Pfam" id="PF06596">
    <property type="entry name" value="PsbX"/>
    <property type="match status" value="1"/>
</dbReference>
<evidence type="ECO:0000256" key="4">
    <source>
        <dbReference type="ARBA" id="ARBA00023136"/>
    </source>
</evidence>